<gene>
    <name evidence="2" type="ORF">KSP39_PZI019611</name>
</gene>
<sequence>MESVSDYDAPPYPSDDGSPLPDRCSDADIGDSSPTASNYSSCDGSDFDRYCSANSVLGSASICSSIGNYSGIGEELASEGYSSRGKSLRSGWNEYDCFSDRGDDAPGADDDSSLTRMMQDIS</sequence>
<protein>
    <submittedName>
        <fullName evidence="2">Uncharacterized protein</fullName>
    </submittedName>
</protein>
<name>A0AAP0FXY1_9ASPA</name>
<organism evidence="2 3">
    <name type="scientific">Platanthera zijinensis</name>
    <dbReference type="NCBI Taxonomy" id="2320716"/>
    <lineage>
        <taxon>Eukaryota</taxon>
        <taxon>Viridiplantae</taxon>
        <taxon>Streptophyta</taxon>
        <taxon>Embryophyta</taxon>
        <taxon>Tracheophyta</taxon>
        <taxon>Spermatophyta</taxon>
        <taxon>Magnoliopsida</taxon>
        <taxon>Liliopsida</taxon>
        <taxon>Asparagales</taxon>
        <taxon>Orchidaceae</taxon>
        <taxon>Orchidoideae</taxon>
        <taxon>Orchideae</taxon>
        <taxon>Orchidinae</taxon>
        <taxon>Platanthera</taxon>
    </lineage>
</organism>
<feature type="region of interest" description="Disordered" evidence="1">
    <location>
        <begin position="1"/>
        <end position="41"/>
    </location>
</feature>
<comment type="caution">
    <text evidence="2">The sequence shown here is derived from an EMBL/GenBank/DDBJ whole genome shotgun (WGS) entry which is preliminary data.</text>
</comment>
<dbReference type="AlphaFoldDB" id="A0AAP0FXY1"/>
<feature type="region of interest" description="Disordered" evidence="1">
    <location>
        <begin position="99"/>
        <end position="122"/>
    </location>
</feature>
<dbReference type="EMBL" id="JBBWWQ010000017">
    <property type="protein sequence ID" value="KAK8923454.1"/>
    <property type="molecule type" value="Genomic_DNA"/>
</dbReference>
<accession>A0AAP0FXY1</accession>
<evidence type="ECO:0000313" key="2">
    <source>
        <dbReference type="EMBL" id="KAK8923454.1"/>
    </source>
</evidence>
<evidence type="ECO:0000256" key="1">
    <source>
        <dbReference type="SAM" id="MobiDB-lite"/>
    </source>
</evidence>
<proteinExistence type="predicted"/>
<dbReference type="Proteomes" id="UP001418222">
    <property type="component" value="Unassembled WGS sequence"/>
</dbReference>
<feature type="compositionally biased region" description="Polar residues" evidence="1">
    <location>
        <begin position="32"/>
        <end position="41"/>
    </location>
</feature>
<evidence type="ECO:0000313" key="3">
    <source>
        <dbReference type="Proteomes" id="UP001418222"/>
    </source>
</evidence>
<reference evidence="2 3" key="1">
    <citation type="journal article" date="2022" name="Nat. Plants">
        <title>Genomes of leafy and leafless Platanthera orchids illuminate the evolution of mycoheterotrophy.</title>
        <authorList>
            <person name="Li M.H."/>
            <person name="Liu K.W."/>
            <person name="Li Z."/>
            <person name="Lu H.C."/>
            <person name="Ye Q.L."/>
            <person name="Zhang D."/>
            <person name="Wang J.Y."/>
            <person name="Li Y.F."/>
            <person name="Zhong Z.M."/>
            <person name="Liu X."/>
            <person name="Yu X."/>
            <person name="Liu D.K."/>
            <person name="Tu X.D."/>
            <person name="Liu B."/>
            <person name="Hao Y."/>
            <person name="Liao X.Y."/>
            <person name="Jiang Y.T."/>
            <person name="Sun W.H."/>
            <person name="Chen J."/>
            <person name="Chen Y.Q."/>
            <person name="Ai Y."/>
            <person name="Zhai J.W."/>
            <person name="Wu S.S."/>
            <person name="Zhou Z."/>
            <person name="Hsiao Y.Y."/>
            <person name="Wu W.L."/>
            <person name="Chen Y.Y."/>
            <person name="Lin Y.F."/>
            <person name="Hsu J.L."/>
            <person name="Li C.Y."/>
            <person name="Wang Z.W."/>
            <person name="Zhao X."/>
            <person name="Zhong W.Y."/>
            <person name="Ma X.K."/>
            <person name="Ma L."/>
            <person name="Huang J."/>
            <person name="Chen G.Z."/>
            <person name="Huang M.Z."/>
            <person name="Huang L."/>
            <person name="Peng D.H."/>
            <person name="Luo Y.B."/>
            <person name="Zou S.Q."/>
            <person name="Chen S.P."/>
            <person name="Lan S."/>
            <person name="Tsai W.C."/>
            <person name="Van de Peer Y."/>
            <person name="Liu Z.J."/>
        </authorList>
    </citation>
    <scope>NUCLEOTIDE SEQUENCE [LARGE SCALE GENOMIC DNA]</scope>
    <source>
        <strain evidence="2">Lor287</strain>
    </source>
</reference>
<feature type="compositionally biased region" description="Low complexity" evidence="1">
    <location>
        <begin position="1"/>
        <end position="19"/>
    </location>
</feature>
<keyword evidence="3" id="KW-1185">Reference proteome</keyword>